<proteinExistence type="predicted"/>
<dbReference type="EMBL" id="BKAG01000013">
    <property type="protein sequence ID" value="GEP42947.1"/>
    <property type="molecule type" value="Genomic_DNA"/>
</dbReference>
<gene>
    <name evidence="1" type="ORF">BGE01nite_22380</name>
</gene>
<organism evidence="1 2">
    <name type="scientific">Brevifollis gellanilyticus</name>
    <dbReference type="NCBI Taxonomy" id="748831"/>
    <lineage>
        <taxon>Bacteria</taxon>
        <taxon>Pseudomonadati</taxon>
        <taxon>Verrucomicrobiota</taxon>
        <taxon>Verrucomicrobiia</taxon>
        <taxon>Verrucomicrobiales</taxon>
        <taxon>Verrucomicrobiaceae</taxon>
    </lineage>
</organism>
<evidence type="ECO:0000313" key="2">
    <source>
        <dbReference type="Proteomes" id="UP000321577"/>
    </source>
</evidence>
<name>A0A512M886_9BACT</name>
<keyword evidence="2" id="KW-1185">Reference proteome</keyword>
<accession>A0A512M886</accession>
<dbReference type="AlphaFoldDB" id="A0A512M886"/>
<comment type="caution">
    <text evidence="1">The sequence shown here is derived from an EMBL/GenBank/DDBJ whole genome shotgun (WGS) entry which is preliminary data.</text>
</comment>
<sequence>MSTNPPTVKKPLPYAEVRRIFREARQQQLQTQGPITAQAIQEIQQSRKYAR</sequence>
<reference evidence="1 2" key="1">
    <citation type="submission" date="2019-07" db="EMBL/GenBank/DDBJ databases">
        <title>Whole genome shotgun sequence of Brevifollis gellanilyticus NBRC 108608.</title>
        <authorList>
            <person name="Hosoyama A."/>
            <person name="Uohara A."/>
            <person name="Ohji S."/>
            <person name="Ichikawa N."/>
        </authorList>
    </citation>
    <scope>NUCLEOTIDE SEQUENCE [LARGE SCALE GENOMIC DNA]</scope>
    <source>
        <strain evidence="1 2">NBRC 108608</strain>
    </source>
</reference>
<dbReference type="RefSeq" id="WP_170266727.1">
    <property type="nucleotide sequence ID" value="NZ_BKAG01000013.1"/>
</dbReference>
<protein>
    <submittedName>
        <fullName evidence="1">Uncharacterized protein</fullName>
    </submittedName>
</protein>
<dbReference type="Proteomes" id="UP000321577">
    <property type="component" value="Unassembled WGS sequence"/>
</dbReference>
<evidence type="ECO:0000313" key="1">
    <source>
        <dbReference type="EMBL" id="GEP42947.1"/>
    </source>
</evidence>